<dbReference type="PANTHER" id="PTHR21596">
    <property type="entry name" value="RIBONUCLEASE P SUBUNIT P38"/>
    <property type="match status" value="1"/>
</dbReference>
<dbReference type="AlphaFoldDB" id="A0AAD8WII1"/>
<evidence type="ECO:0000313" key="5">
    <source>
        <dbReference type="Proteomes" id="UP001231189"/>
    </source>
</evidence>
<keyword evidence="5" id="KW-1185">Reference proteome</keyword>
<evidence type="ECO:0000256" key="1">
    <source>
        <dbReference type="SAM" id="Coils"/>
    </source>
</evidence>
<protein>
    <recommendedName>
        <fullName evidence="3">Factor of DNA methylation 1-5/IDN2 domain-containing protein</fullName>
    </recommendedName>
</protein>
<organism evidence="4 5">
    <name type="scientific">Lolium multiflorum</name>
    <name type="common">Italian ryegrass</name>
    <name type="synonym">Lolium perenne subsp. multiflorum</name>
    <dbReference type="NCBI Taxonomy" id="4521"/>
    <lineage>
        <taxon>Eukaryota</taxon>
        <taxon>Viridiplantae</taxon>
        <taxon>Streptophyta</taxon>
        <taxon>Embryophyta</taxon>
        <taxon>Tracheophyta</taxon>
        <taxon>Spermatophyta</taxon>
        <taxon>Magnoliopsida</taxon>
        <taxon>Liliopsida</taxon>
        <taxon>Poales</taxon>
        <taxon>Poaceae</taxon>
        <taxon>BOP clade</taxon>
        <taxon>Pooideae</taxon>
        <taxon>Poodae</taxon>
        <taxon>Poeae</taxon>
        <taxon>Poeae Chloroplast Group 2 (Poeae type)</taxon>
        <taxon>Loliodinae</taxon>
        <taxon>Loliinae</taxon>
        <taxon>Lolium</taxon>
    </lineage>
</organism>
<sequence length="381" mass="42224">MVRYGWVDIKLRAVQDGRAHEVDWAELIWGEVNMEMKHLLENTTAYGYGVINYGAYLQMLIWSQRPDLLRPSMADAPPHKKQGGNGSPVLKENRNMPKNNMGSNQFDVASKKIDSASAVIDAAAKKFGSASNMIDAASKKVDSASDAASKKLDLATKMMDATSKKIDSASDAASKKLDMATKMMDATSKKIDEKLDVATKLMDDTSKKIELASQGLDDKLDVATKMMDATSNKIDRFDEKFDAATKMMYAASQMMEATSRKLDARAKQLDEKEDDIQAIESLNQALLTKERQSNDELQRARKKLIEGLPKFTNARENIAIKRMGELDPIAFADAYRTNKPRADAQTKSAILCSKWQAQIANSKWHPFKIVTVDGKPTVCGP</sequence>
<dbReference type="Proteomes" id="UP001231189">
    <property type="component" value="Unassembled WGS sequence"/>
</dbReference>
<dbReference type="GO" id="GO:0080188">
    <property type="term" value="P:gene silencing by siRNA-directed DNA methylation"/>
    <property type="evidence" value="ECO:0007669"/>
    <property type="project" value="InterPro"/>
</dbReference>
<dbReference type="InterPro" id="IPR005379">
    <property type="entry name" value="FDM1-5/IDN2_XH"/>
</dbReference>
<evidence type="ECO:0000313" key="4">
    <source>
        <dbReference type="EMBL" id="KAK1661463.1"/>
    </source>
</evidence>
<keyword evidence="1" id="KW-0175">Coiled coil</keyword>
<evidence type="ECO:0000259" key="3">
    <source>
        <dbReference type="Pfam" id="PF03469"/>
    </source>
</evidence>
<dbReference type="Pfam" id="PF03469">
    <property type="entry name" value="XH"/>
    <property type="match status" value="1"/>
</dbReference>
<feature type="coiled-coil region" evidence="1">
    <location>
        <begin position="255"/>
        <end position="303"/>
    </location>
</feature>
<comment type="caution">
    <text evidence="4">The sequence shown here is derived from an EMBL/GenBank/DDBJ whole genome shotgun (WGS) entry which is preliminary data.</text>
</comment>
<proteinExistence type="predicted"/>
<name>A0AAD8WII1_LOLMU</name>
<accession>A0AAD8WII1</accession>
<reference evidence="4" key="1">
    <citation type="submission" date="2023-07" db="EMBL/GenBank/DDBJ databases">
        <title>A chromosome-level genome assembly of Lolium multiflorum.</title>
        <authorList>
            <person name="Chen Y."/>
            <person name="Copetti D."/>
            <person name="Kolliker R."/>
            <person name="Studer B."/>
        </authorList>
    </citation>
    <scope>NUCLEOTIDE SEQUENCE</scope>
    <source>
        <strain evidence="4">02402/16</strain>
        <tissue evidence="4">Leaf</tissue>
    </source>
</reference>
<dbReference type="EMBL" id="JAUUTY010000003">
    <property type="protein sequence ID" value="KAK1661463.1"/>
    <property type="molecule type" value="Genomic_DNA"/>
</dbReference>
<dbReference type="PANTHER" id="PTHR21596:SF73">
    <property type="entry name" value="FACTOR OF DNA METHYLATION 1-5_IDN2 DOMAIN-CONTAINING PROTEIN"/>
    <property type="match status" value="1"/>
</dbReference>
<dbReference type="InterPro" id="IPR045177">
    <property type="entry name" value="FDM1-5/IDN2"/>
</dbReference>
<feature type="domain" description="Factor of DNA methylation 1-5/IDN2" evidence="3">
    <location>
        <begin position="321"/>
        <end position="376"/>
    </location>
</feature>
<gene>
    <name evidence="4" type="ORF">QYE76_049622</name>
</gene>
<feature type="region of interest" description="Disordered" evidence="2">
    <location>
        <begin position="72"/>
        <end position="103"/>
    </location>
</feature>
<evidence type="ECO:0000256" key="2">
    <source>
        <dbReference type="SAM" id="MobiDB-lite"/>
    </source>
</evidence>